<dbReference type="Pfam" id="PF07690">
    <property type="entry name" value="MFS_1"/>
    <property type="match status" value="1"/>
</dbReference>
<feature type="transmembrane region" description="Helical" evidence="1">
    <location>
        <begin position="96"/>
        <end position="129"/>
    </location>
</feature>
<dbReference type="InterPro" id="IPR036259">
    <property type="entry name" value="MFS_trans_sf"/>
</dbReference>
<evidence type="ECO:0000313" key="3">
    <source>
        <dbReference type="EMBL" id="ARM75505.1"/>
    </source>
</evidence>
<dbReference type="PROSITE" id="PS50850">
    <property type="entry name" value="MFS"/>
    <property type="match status" value="1"/>
</dbReference>
<dbReference type="PANTHER" id="PTHR23520:SF5">
    <property type="entry name" value="TRANSPORTER, PUTATIVE (AFU_ORTHOLOGUE AFUA_3G04000)-RELATED"/>
    <property type="match status" value="1"/>
</dbReference>
<evidence type="ECO:0000313" key="4">
    <source>
        <dbReference type="Proteomes" id="UP000193404"/>
    </source>
</evidence>
<feature type="transmembrane region" description="Helical" evidence="1">
    <location>
        <begin position="72"/>
        <end position="90"/>
    </location>
</feature>
<feature type="transmembrane region" description="Helical" evidence="1">
    <location>
        <begin position="345"/>
        <end position="372"/>
    </location>
</feature>
<reference evidence="3 4" key="1">
    <citation type="submission" date="2017-03" db="EMBL/GenBank/DDBJ databases">
        <title>Sulfur activation and transportation mechanism of thermophilic Archaea Acidianus manzaensis YN-25.</title>
        <authorList>
            <person name="Ma Y."/>
            <person name="Yang Y."/>
            <person name="Xia J."/>
        </authorList>
    </citation>
    <scope>NUCLEOTIDE SEQUENCE [LARGE SCALE GENOMIC DNA]</scope>
    <source>
        <strain evidence="3 4">YN-25</strain>
    </source>
</reference>
<dbReference type="Proteomes" id="UP000193404">
    <property type="component" value="Chromosome"/>
</dbReference>
<feature type="transmembrane region" description="Helical" evidence="1">
    <location>
        <begin position="40"/>
        <end position="65"/>
    </location>
</feature>
<dbReference type="STRING" id="282676.B6F84_05305"/>
<dbReference type="SUPFAM" id="SSF103473">
    <property type="entry name" value="MFS general substrate transporter"/>
    <property type="match status" value="1"/>
</dbReference>
<protein>
    <submittedName>
        <fullName evidence="3">MFS transporter</fullName>
    </submittedName>
</protein>
<feature type="transmembrane region" description="Helical" evidence="1">
    <location>
        <begin position="211"/>
        <end position="232"/>
    </location>
</feature>
<sequence length="400" mass="44030">MNRNTFDITLLLISRITRSITAGFISVVIGLYFLHIGLNLVQIGILFGIGAFASPLIAFFFSIYADIKGRKLTLLITLAFLPISIAILLLTKNFYLLGLASALGGFGIAGGLVGGGVGATVAPIQTAILAEKTDNKERTRIYSIFTLASTYAGAAGALFSHIQNYNELFIIGFILSLISFIASIPIRTQAIIKKKEEVEVRKKDLDVIRKFTYTGIFNGIAQGLITPFIPVIFEKFYNLSQGEIGNIVFFGGIVSATIMFLTPYFTEHLGFVKFIIITRAISSILVLAFPFLRTPLLAETDYVIFTTFRVFALPSQQALMMNLISERRRATASGINQTARLLPSALSTSISGVLLTIGLSIPFVSSFVVNIFNLFLYYKFFWNIPEAQAKKKVSYIPRET</sequence>
<dbReference type="GeneID" id="41590314"/>
<feature type="transmembrane region" description="Helical" evidence="1">
    <location>
        <begin position="141"/>
        <end position="162"/>
    </location>
</feature>
<dbReference type="AlphaFoldDB" id="A0A1W6JZ42"/>
<dbReference type="RefSeq" id="WP_148691274.1">
    <property type="nucleotide sequence ID" value="NZ_CP020477.1"/>
</dbReference>
<dbReference type="OrthoDB" id="28454at2157"/>
<evidence type="ECO:0000256" key="1">
    <source>
        <dbReference type="SAM" id="Phobius"/>
    </source>
</evidence>
<dbReference type="KEGG" id="aman:B6F84_05305"/>
<dbReference type="InterPro" id="IPR011701">
    <property type="entry name" value="MFS"/>
</dbReference>
<dbReference type="EMBL" id="CP020477">
    <property type="protein sequence ID" value="ARM75505.1"/>
    <property type="molecule type" value="Genomic_DNA"/>
</dbReference>
<accession>A0A1W6JZ42</accession>
<evidence type="ECO:0000259" key="2">
    <source>
        <dbReference type="PROSITE" id="PS50850"/>
    </source>
</evidence>
<feature type="transmembrane region" description="Helical" evidence="1">
    <location>
        <begin position="168"/>
        <end position="186"/>
    </location>
</feature>
<gene>
    <name evidence="3" type="ORF">B6F84_05305</name>
</gene>
<dbReference type="PANTHER" id="PTHR23520">
    <property type="entry name" value="TRANSPORTER, PUTATIVE (AFU_ORTHOLOGUE AFUA_3G04000)-RELATED"/>
    <property type="match status" value="1"/>
</dbReference>
<feature type="domain" description="Major facilitator superfamily (MFS) profile" evidence="2">
    <location>
        <begin position="7"/>
        <end position="388"/>
    </location>
</feature>
<feature type="transmembrane region" description="Helical" evidence="1">
    <location>
        <begin position="271"/>
        <end position="292"/>
    </location>
</feature>
<organism evidence="3 4">
    <name type="scientific">Acidianus manzaensis</name>
    <dbReference type="NCBI Taxonomy" id="282676"/>
    <lineage>
        <taxon>Archaea</taxon>
        <taxon>Thermoproteota</taxon>
        <taxon>Thermoprotei</taxon>
        <taxon>Sulfolobales</taxon>
        <taxon>Sulfolobaceae</taxon>
        <taxon>Acidianus</taxon>
    </lineage>
</organism>
<keyword evidence="1" id="KW-0472">Membrane</keyword>
<keyword evidence="4" id="KW-1185">Reference proteome</keyword>
<keyword evidence="1" id="KW-0812">Transmembrane</keyword>
<dbReference type="Gene3D" id="1.20.1250.20">
    <property type="entry name" value="MFS general substrate transporter like domains"/>
    <property type="match status" value="2"/>
</dbReference>
<name>A0A1W6JZ42_9CREN</name>
<feature type="transmembrane region" description="Helical" evidence="1">
    <location>
        <begin position="244"/>
        <end position="264"/>
    </location>
</feature>
<dbReference type="GO" id="GO:0022857">
    <property type="term" value="F:transmembrane transporter activity"/>
    <property type="evidence" value="ECO:0007669"/>
    <property type="project" value="InterPro"/>
</dbReference>
<proteinExistence type="predicted"/>
<feature type="transmembrane region" description="Helical" evidence="1">
    <location>
        <begin position="12"/>
        <end position="34"/>
    </location>
</feature>
<keyword evidence="1" id="KW-1133">Transmembrane helix</keyword>
<dbReference type="InterPro" id="IPR020846">
    <property type="entry name" value="MFS_dom"/>
</dbReference>